<dbReference type="AlphaFoldDB" id="A0A210QZP6"/>
<name>A0A210QZP6_MIZYE</name>
<reference evidence="2 3" key="1">
    <citation type="journal article" date="2017" name="Nat. Ecol. Evol.">
        <title>Scallop genome provides insights into evolution of bilaterian karyotype and development.</title>
        <authorList>
            <person name="Wang S."/>
            <person name="Zhang J."/>
            <person name="Jiao W."/>
            <person name="Li J."/>
            <person name="Xun X."/>
            <person name="Sun Y."/>
            <person name="Guo X."/>
            <person name="Huan P."/>
            <person name="Dong B."/>
            <person name="Zhang L."/>
            <person name="Hu X."/>
            <person name="Sun X."/>
            <person name="Wang J."/>
            <person name="Zhao C."/>
            <person name="Wang Y."/>
            <person name="Wang D."/>
            <person name="Huang X."/>
            <person name="Wang R."/>
            <person name="Lv J."/>
            <person name="Li Y."/>
            <person name="Zhang Z."/>
            <person name="Liu B."/>
            <person name="Lu W."/>
            <person name="Hui Y."/>
            <person name="Liang J."/>
            <person name="Zhou Z."/>
            <person name="Hou R."/>
            <person name="Li X."/>
            <person name="Liu Y."/>
            <person name="Li H."/>
            <person name="Ning X."/>
            <person name="Lin Y."/>
            <person name="Zhao L."/>
            <person name="Xing Q."/>
            <person name="Dou J."/>
            <person name="Li Y."/>
            <person name="Mao J."/>
            <person name="Guo H."/>
            <person name="Dou H."/>
            <person name="Li T."/>
            <person name="Mu C."/>
            <person name="Jiang W."/>
            <person name="Fu Q."/>
            <person name="Fu X."/>
            <person name="Miao Y."/>
            <person name="Liu J."/>
            <person name="Yu Q."/>
            <person name="Li R."/>
            <person name="Liao H."/>
            <person name="Li X."/>
            <person name="Kong Y."/>
            <person name="Jiang Z."/>
            <person name="Chourrout D."/>
            <person name="Li R."/>
            <person name="Bao Z."/>
        </authorList>
    </citation>
    <scope>NUCLEOTIDE SEQUENCE [LARGE SCALE GENOMIC DNA]</scope>
    <source>
        <strain evidence="2 3">PY_sf001</strain>
    </source>
</reference>
<keyword evidence="3" id="KW-1185">Reference proteome</keyword>
<proteinExistence type="predicted"/>
<gene>
    <name evidence="2" type="ORF">KP79_PYT22973</name>
</gene>
<evidence type="ECO:0000256" key="1">
    <source>
        <dbReference type="SAM" id="MobiDB-lite"/>
    </source>
</evidence>
<accession>A0A210QZP6</accession>
<protein>
    <submittedName>
        <fullName evidence="2">Uncharacterized protein</fullName>
    </submittedName>
</protein>
<feature type="compositionally biased region" description="Low complexity" evidence="1">
    <location>
        <begin position="1"/>
        <end position="17"/>
    </location>
</feature>
<organism evidence="2 3">
    <name type="scientific">Mizuhopecten yessoensis</name>
    <name type="common">Japanese scallop</name>
    <name type="synonym">Patinopecten yessoensis</name>
    <dbReference type="NCBI Taxonomy" id="6573"/>
    <lineage>
        <taxon>Eukaryota</taxon>
        <taxon>Metazoa</taxon>
        <taxon>Spiralia</taxon>
        <taxon>Lophotrochozoa</taxon>
        <taxon>Mollusca</taxon>
        <taxon>Bivalvia</taxon>
        <taxon>Autobranchia</taxon>
        <taxon>Pteriomorphia</taxon>
        <taxon>Pectinida</taxon>
        <taxon>Pectinoidea</taxon>
        <taxon>Pectinidae</taxon>
        <taxon>Mizuhopecten</taxon>
    </lineage>
</organism>
<evidence type="ECO:0000313" key="3">
    <source>
        <dbReference type="Proteomes" id="UP000242188"/>
    </source>
</evidence>
<dbReference type="EMBL" id="NEDP02001138">
    <property type="protein sequence ID" value="OWF54226.1"/>
    <property type="molecule type" value="Genomic_DNA"/>
</dbReference>
<sequence length="64" mass="6833">MVKAKSSAAQSDGSISSTPSTFLEMSSVSSIAHLDVRSLLEEHSVEPVIVKIPSTAEIIQSVRY</sequence>
<feature type="region of interest" description="Disordered" evidence="1">
    <location>
        <begin position="1"/>
        <end position="20"/>
    </location>
</feature>
<comment type="caution">
    <text evidence="2">The sequence shown here is derived from an EMBL/GenBank/DDBJ whole genome shotgun (WGS) entry which is preliminary data.</text>
</comment>
<dbReference type="Proteomes" id="UP000242188">
    <property type="component" value="Unassembled WGS sequence"/>
</dbReference>
<evidence type="ECO:0000313" key="2">
    <source>
        <dbReference type="EMBL" id="OWF54226.1"/>
    </source>
</evidence>